<sequence length="1856" mass="204696">MKNPGTRYSYTKVVFLLLLALTLPACRYFQKDLKPDSAYSQFLEAYTSGTISKKSPIRVQFASSVTLVHPQNGEAPEVFSFSPSIKGKTVWVTDRTLEFRPDEDLDPDKRYDATIELAKITEVPEELKTFAFDFKVMKPGVEFKEDGLKAINSSSLDYMKLTGSLSFADTEDPRKIEKVLTSSYSGGKMKIKWAHDPETRVSSYTIDSIPRKKTAEPISLSWDGDPIDAEAKGSTSLEVPAVGADFKVLDIKAVQDTDQYVLVQFSDPVLVAQDLNGLIGIANVTDLRYTIEGSEVKVYAPDQLNGNYSVTVNEGIENIRALKTGKGMSANVNFESHLPSVSIPGKGIILPGAGKLTFPFEASNLSAVDVTIIKIYENNIPQYLQRNTIDGEQELRRVARPVVEKTVRLDADKNLNLRKKNRFSLDIDKLLRTEPGAIYRITIGFRKAYALQVCNGSKPAPAEDSNEYEYDGDGYYSDSGSDIDEDDDFWSRYGSFYPDNYSWADKDDPCTESYYTGRRWASRNVIASNIGLIAKEGASNSLVIAATDILTTKPMSGVELRLLDYQNQVLQTITTDGEGLAQLSLKRKPFLLVAQKGAERGYLKLDDGSSLPLGRFNVNGDIVQKGLKGFIYGERGVWRPGDSLFLSFVLEDKDKKMPADMPVTFELYNPQGQLTRQMIKSNPVNGFYSFHTATESTAPTGNWSARIKAGGALFQKTLKIETVMPNRLKINFDLGGRSYLTKDGPGKASLSAKWLFGATAQNLKAKVDVTLKPGKTSFPGFSGYVFDDPTGTFEPETKTIFDGGLSPAGTADIETGISAATTAPGVLTASFNTRVFEPGGGFSIDNFSIPYHMYDAYAGIRFPKGVGFSEMLYTDRDNNVSIVSVSPEGKPVAGKREVQVELYKIQWRWWWDQQQENLGNFTQDRYNKLISVQKLTLNNGAGRWNLRVNSPEWGRYLVRVKDLTSGHVTGQTVYMDWPGGAKRELEGSQTDAAMLSFTADKQSYKAGEEVTLTIPSSAGGRGLVSIETGSKVLKTWWIETEKGQTIYKFKAKKEMAPNVYVNVTLLQPHSQTANDLPIRMYGVIPLLVSDPQTVLKPVISMADVLRPETTSTVTISESGGRPMTYTIALVDEGLLDLTRFKTPDPHSAFYAREALGVKTWDLFDHVIGAWGGDLERILSIGGDGMNRNVDPAKSNRFKPVVKFLGPFHLEPGEKRIHQVKLPQYVGSVRMMVVAGENGAYGSAEKTIQVKKPLMLLTTLPRVAGPGESFKVPVTLFAMENRIRRVNVRVLVNGLLSGAKDYVVDFEKPGEKMIDADIAVKNLTGVGKITVIATSGTERTQVETELVIRNPNPFITSVVSAELDGGKKWTGAVSPLANGSTSIELSAIPVNVGKRLDYLIQYPHGCIEQTTSSVFPQLLLDNVTDLSGQQKATIERNVRAGISRIRGFQTADGGLAYWPGERDADEWGTNYAGHFMLEAQAKGYSLPAGFMEPWKNYQRGKAVQWAPNTNNFYGGDLMQSYRLYLLALAKSPEIGAMNRLKEFAYLSPAAKWQLAAAYKLIGQAEVANALVRGLDYHVKPYKQMGYTYGSDMRDEAIILETLTYLGKRAEANKLLVSIGARLATDNWYSTQTTAYALIAIAKYCGIASPGKRIQATYTLNGKVQSVSTGSFVYRAPLVLKGGKNTIAASNQLNAKLFVKVISEGRPPAGTILPSVRKPAILVMNVAYKTQSGARIDPAALRQGTDFVAEVTVRNPGNRSVYEQMALTQIFPSGWEIINTRLAENDETLKLSPYTYRDIRDDRVLTYFNIQPAQTLTYQVLLTAAYAGRYFLPPTSCEAMYDNDIQAVAAGKWVIVTK</sequence>
<dbReference type="Pfam" id="PF17972">
    <property type="entry name" value="bMG5"/>
    <property type="match status" value="1"/>
</dbReference>
<dbReference type="InterPro" id="IPR047565">
    <property type="entry name" value="Alpha-macroglob_thiol-ester_cl"/>
</dbReference>
<dbReference type="SMART" id="SM01360">
    <property type="entry name" value="A2M"/>
    <property type="match status" value="1"/>
</dbReference>
<feature type="domain" description="Alpha-2-macroglobulin" evidence="4">
    <location>
        <begin position="1200"/>
        <end position="1289"/>
    </location>
</feature>
<dbReference type="Pfam" id="PF00207">
    <property type="entry name" value="A2M"/>
    <property type="match status" value="1"/>
</dbReference>
<dbReference type="SMART" id="SM01419">
    <property type="entry name" value="Thiol-ester_cl"/>
    <property type="match status" value="1"/>
</dbReference>
<accession>A0A7K1XZK7</accession>
<evidence type="ECO:0000256" key="2">
    <source>
        <dbReference type="ARBA" id="ARBA00022729"/>
    </source>
</evidence>
<dbReference type="Gene3D" id="2.60.40.3710">
    <property type="match status" value="1"/>
</dbReference>
<dbReference type="Pfam" id="PF17962">
    <property type="entry name" value="bMG6"/>
    <property type="match status" value="1"/>
</dbReference>
<dbReference type="CDD" id="cd02891">
    <property type="entry name" value="A2M_like"/>
    <property type="match status" value="1"/>
</dbReference>
<dbReference type="PANTHER" id="PTHR40094:SF1">
    <property type="entry name" value="UBIQUITIN DOMAIN-CONTAINING PROTEIN"/>
    <property type="match status" value="1"/>
</dbReference>
<dbReference type="SMART" id="SM01359">
    <property type="entry name" value="A2M_N_2"/>
    <property type="match status" value="1"/>
</dbReference>
<dbReference type="Pfam" id="PF01835">
    <property type="entry name" value="MG2"/>
    <property type="match status" value="1"/>
</dbReference>
<dbReference type="Gene3D" id="2.60.40.1930">
    <property type="match status" value="1"/>
</dbReference>
<evidence type="ECO:0000313" key="5">
    <source>
        <dbReference type="EMBL" id="MXV16247.1"/>
    </source>
</evidence>
<keyword evidence="6" id="KW-1185">Reference proteome</keyword>
<evidence type="ECO:0000259" key="3">
    <source>
        <dbReference type="SMART" id="SM01359"/>
    </source>
</evidence>
<dbReference type="InterPro" id="IPR011625">
    <property type="entry name" value="A2M_N_BRD"/>
</dbReference>
<dbReference type="GO" id="GO:0004866">
    <property type="term" value="F:endopeptidase inhibitor activity"/>
    <property type="evidence" value="ECO:0007669"/>
    <property type="project" value="InterPro"/>
</dbReference>
<gene>
    <name evidence="5" type="ORF">GS398_13115</name>
</gene>
<dbReference type="InterPro" id="IPR002890">
    <property type="entry name" value="MG2"/>
</dbReference>
<dbReference type="InterPro" id="IPR051802">
    <property type="entry name" value="YfhM-like"/>
</dbReference>
<dbReference type="InterPro" id="IPR041246">
    <property type="entry name" value="Bact_MG10"/>
</dbReference>
<dbReference type="Gene3D" id="1.50.10.20">
    <property type="match status" value="1"/>
</dbReference>
<protein>
    <recommendedName>
        <fullName evidence="7">Alpha-2-macroglobulin</fullName>
    </recommendedName>
</protein>
<dbReference type="PANTHER" id="PTHR40094">
    <property type="entry name" value="ALPHA-2-MACROGLOBULIN HOMOLOG"/>
    <property type="match status" value="1"/>
</dbReference>
<organism evidence="5 6">
    <name type="scientific">Hufsiella ginkgonis</name>
    <dbReference type="NCBI Taxonomy" id="2695274"/>
    <lineage>
        <taxon>Bacteria</taxon>
        <taxon>Pseudomonadati</taxon>
        <taxon>Bacteroidota</taxon>
        <taxon>Sphingobacteriia</taxon>
        <taxon>Sphingobacteriales</taxon>
        <taxon>Sphingobacteriaceae</taxon>
        <taxon>Hufsiella</taxon>
    </lineage>
</organism>
<dbReference type="Pfam" id="PF11974">
    <property type="entry name" value="bMG3"/>
    <property type="match status" value="1"/>
</dbReference>
<dbReference type="InterPro" id="IPR001599">
    <property type="entry name" value="Macroglobln_a2"/>
</dbReference>
<comment type="caution">
    <text evidence="5">The sequence shown here is derived from an EMBL/GenBank/DDBJ whole genome shotgun (WGS) entry which is preliminary data.</text>
</comment>
<evidence type="ECO:0008006" key="7">
    <source>
        <dbReference type="Google" id="ProtNLM"/>
    </source>
</evidence>
<dbReference type="Pfam" id="PF17973">
    <property type="entry name" value="bMG10"/>
    <property type="match status" value="1"/>
</dbReference>
<dbReference type="Proteomes" id="UP000451233">
    <property type="component" value="Unassembled WGS sequence"/>
</dbReference>
<dbReference type="EMBL" id="WVHS01000003">
    <property type="protein sequence ID" value="MXV16247.1"/>
    <property type="molecule type" value="Genomic_DNA"/>
</dbReference>
<feature type="domain" description="Alpha-2-macroglobulin bait region" evidence="3">
    <location>
        <begin position="995"/>
        <end position="1137"/>
    </location>
</feature>
<reference evidence="5 6" key="1">
    <citation type="submission" date="2019-11" db="EMBL/GenBank/DDBJ databases">
        <title>Pedobacter sp. HMF7056 Genome sequencing and assembly.</title>
        <authorList>
            <person name="Kang H."/>
            <person name="Kim H."/>
            <person name="Joh K."/>
        </authorList>
    </citation>
    <scope>NUCLEOTIDE SEQUENCE [LARGE SCALE GENOMIC DNA]</scope>
    <source>
        <strain evidence="5 6">HMF7056</strain>
    </source>
</reference>
<name>A0A7K1XZK7_9SPHI</name>
<dbReference type="InterPro" id="IPR021868">
    <property type="entry name" value="Alpha_2_Macroglob_MG3"/>
</dbReference>
<dbReference type="SUPFAM" id="SSF48239">
    <property type="entry name" value="Terpenoid cyclases/Protein prenyltransferases"/>
    <property type="match status" value="1"/>
</dbReference>
<keyword evidence="2" id="KW-0732">Signal</keyword>
<dbReference type="Pfam" id="PF07703">
    <property type="entry name" value="A2M_BRD"/>
    <property type="match status" value="1"/>
</dbReference>
<evidence type="ECO:0000259" key="4">
    <source>
        <dbReference type="SMART" id="SM01360"/>
    </source>
</evidence>
<comment type="similarity">
    <text evidence="1">Belongs to the protease inhibitor I39 (alpha-2-macroglobulin) family. Bacterial alpha-2-macroglobulin subfamily.</text>
</comment>
<evidence type="ECO:0000256" key="1">
    <source>
        <dbReference type="ARBA" id="ARBA00010556"/>
    </source>
</evidence>
<dbReference type="InterPro" id="IPR041203">
    <property type="entry name" value="Bact_A2M_MG5"/>
</dbReference>
<proteinExistence type="inferred from homology"/>
<evidence type="ECO:0000313" key="6">
    <source>
        <dbReference type="Proteomes" id="UP000451233"/>
    </source>
</evidence>
<dbReference type="InterPro" id="IPR041462">
    <property type="entry name" value="Bact_A2M_MG6"/>
</dbReference>
<dbReference type="InterPro" id="IPR008930">
    <property type="entry name" value="Terpenoid_cyclase/PrenylTrfase"/>
</dbReference>
<dbReference type="RefSeq" id="WP_160907257.1">
    <property type="nucleotide sequence ID" value="NZ_WVHS01000003.1"/>
</dbReference>